<keyword evidence="5 8" id="KW-0812">Transmembrane</keyword>
<name>A0ABT8G8T9_9MICO</name>
<dbReference type="PANTHER" id="PTHR21716:SF53">
    <property type="entry name" value="PERMEASE PERM-RELATED"/>
    <property type="match status" value="1"/>
</dbReference>
<feature type="transmembrane region" description="Helical" evidence="8">
    <location>
        <begin position="336"/>
        <end position="369"/>
    </location>
</feature>
<feature type="transmembrane region" description="Helical" evidence="8">
    <location>
        <begin position="44"/>
        <end position="63"/>
    </location>
</feature>
<evidence type="ECO:0000256" key="5">
    <source>
        <dbReference type="ARBA" id="ARBA00022692"/>
    </source>
</evidence>
<evidence type="ECO:0000256" key="4">
    <source>
        <dbReference type="ARBA" id="ARBA00022475"/>
    </source>
</evidence>
<comment type="similarity">
    <text evidence="2">Belongs to the autoinducer-2 exporter (AI-2E) (TC 2.A.86) family.</text>
</comment>
<feature type="transmembrane region" description="Helical" evidence="8">
    <location>
        <begin position="69"/>
        <end position="89"/>
    </location>
</feature>
<evidence type="ECO:0000256" key="3">
    <source>
        <dbReference type="ARBA" id="ARBA00022448"/>
    </source>
</evidence>
<dbReference type="Proteomes" id="UP001172728">
    <property type="component" value="Unassembled WGS sequence"/>
</dbReference>
<proteinExistence type="inferred from homology"/>
<dbReference type="Pfam" id="PF01594">
    <property type="entry name" value="AI-2E_transport"/>
    <property type="match status" value="1"/>
</dbReference>
<comment type="subcellular location">
    <subcellularLocation>
        <location evidence="1">Cell membrane</location>
        <topology evidence="1">Multi-pass membrane protein</topology>
    </subcellularLocation>
</comment>
<feature type="transmembrane region" description="Helical" evidence="8">
    <location>
        <begin position="294"/>
        <end position="316"/>
    </location>
</feature>
<keyword evidence="3" id="KW-0813">Transport</keyword>
<reference evidence="9" key="1">
    <citation type="submission" date="2023-06" db="EMBL/GenBank/DDBJ databases">
        <title>Sysu t00192.</title>
        <authorList>
            <person name="Gao L."/>
            <person name="Fang B.-Z."/>
            <person name="Li W.-J."/>
        </authorList>
    </citation>
    <scope>NUCLEOTIDE SEQUENCE</scope>
    <source>
        <strain evidence="9">SYSU T00192</strain>
    </source>
</reference>
<organism evidence="9 10">
    <name type="scientific">Demequina litoralis</name>
    <dbReference type="NCBI Taxonomy" id="3051660"/>
    <lineage>
        <taxon>Bacteria</taxon>
        <taxon>Bacillati</taxon>
        <taxon>Actinomycetota</taxon>
        <taxon>Actinomycetes</taxon>
        <taxon>Micrococcales</taxon>
        <taxon>Demequinaceae</taxon>
        <taxon>Demequina</taxon>
    </lineage>
</organism>
<dbReference type="PANTHER" id="PTHR21716">
    <property type="entry name" value="TRANSMEMBRANE PROTEIN"/>
    <property type="match status" value="1"/>
</dbReference>
<protein>
    <submittedName>
        <fullName evidence="9">AI-2E family transporter</fullName>
    </submittedName>
</protein>
<comment type="caution">
    <text evidence="9">The sequence shown here is derived from an EMBL/GenBank/DDBJ whole genome shotgun (WGS) entry which is preliminary data.</text>
</comment>
<keyword evidence="10" id="KW-1185">Reference proteome</keyword>
<accession>A0ABT8G8T9</accession>
<feature type="transmembrane region" description="Helical" evidence="8">
    <location>
        <begin position="265"/>
        <end position="287"/>
    </location>
</feature>
<evidence type="ECO:0000313" key="9">
    <source>
        <dbReference type="EMBL" id="MDN4475558.1"/>
    </source>
</evidence>
<dbReference type="InterPro" id="IPR002549">
    <property type="entry name" value="AI-2E-like"/>
</dbReference>
<evidence type="ECO:0000256" key="2">
    <source>
        <dbReference type="ARBA" id="ARBA00009773"/>
    </source>
</evidence>
<evidence type="ECO:0000256" key="7">
    <source>
        <dbReference type="ARBA" id="ARBA00023136"/>
    </source>
</evidence>
<sequence length="403" mass="43032">MTADSPAPDTEELPEEVARAAAEQAAMRAEEPAPLWIDSVVRRALWRTVGVVLTVMLGLWIAFQMRHLLGILVLSLFIALAMLPGVTGLHRRYGMRRGAAVGLMYLAAVLLVVFMVAVLIPAIARFADAVHDNLPGWTSALSEWSRDVLGLPIDTTATDDALTSFSDVVATWADEVLGIVTSGIGLIFDLFTVATFAFYIAAQWPQIMRALMSRMPPARQRTFAWIADTSIEQTGGYFYSRLLLMGVCGGLGFVVMLLVGLPLVYAIPLALFMGFVSEFIPFIGTYIGAALPIIIVLAVQGLVPALILLAWVLVYQQAENYWLSPRFSSQTMELNGAVAFGGALAGGAIAGPLGAFMALPVAALITAIVKNSGRTYDVIPIDEASPAAEPARASSSAKDAADD</sequence>
<dbReference type="RefSeq" id="WP_301132739.1">
    <property type="nucleotide sequence ID" value="NZ_JAUHPW010000004.1"/>
</dbReference>
<evidence type="ECO:0000256" key="1">
    <source>
        <dbReference type="ARBA" id="ARBA00004651"/>
    </source>
</evidence>
<keyword evidence="4" id="KW-1003">Cell membrane</keyword>
<feature type="transmembrane region" description="Helical" evidence="8">
    <location>
        <begin position="176"/>
        <end position="202"/>
    </location>
</feature>
<evidence type="ECO:0000256" key="6">
    <source>
        <dbReference type="ARBA" id="ARBA00022989"/>
    </source>
</evidence>
<keyword evidence="6 8" id="KW-1133">Transmembrane helix</keyword>
<gene>
    <name evidence="9" type="ORF">QQX09_06795</name>
</gene>
<evidence type="ECO:0000313" key="10">
    <source>
        <dbReference type="Proteomes" id="UP001172728"/>
    </source>
</evidence>
<evidence type="ECO:0000256" key="8">
    <source>
        <dbReference type="SAM" id="Phobius"/>
    </source>
</evidence>
<keyword evidence="7 8" id="KW-0472">Membrane</keyword>
<feature type="transmembrane region" description="Helical" evidence="8">
    <location>
        <begin position="101"/>
        <end position="124"/>
    </location>
</feature>
<feature type="transmembrane region" description="Helical" evidence="8">
    <location>
        <begin position="242"/>
        <end position="259"/>
    </location>
</feature>
<dbReference type="EMBL" id="JAUHPW010000004">
    <property type="protein sequence ID" value="MDN4475558.1"/>
    <property type="molecule type" value="Genomic_DNA"/>
</dbReference>